<dbReference type="RefSeq" id="XP_067921927.1">
    <property type="nucleotide sequence ID" value="XM_068066097.1"/>
</dbReference>
<evidence type="ECO:0000313" key="3">
    <source>
        <dbReference type="Proteomes" id="UP000221165"/>
    </source>
</evidence>
<proteinExistence type="predicted"/>
<evidence type="ECO:0000256" key="1">
    <source>
        <dbReference type="SAM" id="Phobius"/>
    </source>
</evidence>
<name>A0A2C6KS38_9APIC</name>
<gene>
    <name evidence="2" type="ORF">CSUI_005931</name>
</gene>
<keyword evidence="1" id="KW-0812">Transmembrane</keyword>
<keyword evidence="1" id="KW-1133">Transmembrane helix</keyword>
<evidence type="ECO:0000313" key="2">
    <source>
        <dbReference type="EMBL" id="PHJ20237.1"/>
    </source>
</evidence>
<dbReference type="EMBL" id="MIGC01002934">
    <property type="protein sequence ID" value="PHJ20237.1"/>
    <property type="molecule type" value="Genomic_DNA"/>
</dbReference>
<keyword evidence="3" id="KW-1185">Reference proteome</keyword>
<dbReference type="AlphaFoldDB" id="A0A2C6KS38"/>
<organism evidence="2 3">
    <name type="scientific">Cystoisospora suis</name>
    <dbReference type="NCBI Taxonomy" id="483139"/>
    <lineage>
        <taxon>Eukaryota</taxon>
        <taxon>Sar</taxon>
        <taxon>Alveolata</taxon>
        <taxon>Apicomplexa</taxon>
        <taxon>Conoidasida</taxon>
        <taxon>Coccidia</taxon>
        <taxon>Eucoccidiorida</taxon>
        <taxon>Eimeriorina</taxon>
        <taxon>Sarcocystidae</taxon>
        <taxon>Cystoisospora</taxon>
    </lineage>
</organism>
<comment type="caution">
    <text evidence="2">The sequence shown here is derived from an EMBL/GenBank/DDBJ whole genome shotgun (WGS) entry which is preliminary data.</text>
</comment>
<keyword evidence="1" id="KW-0472">Membrane</keyword>
<feature type="transmembrane region" description="Helical" evidence="1">
    <location>
        <begin position="25"/>
        <end position="43"/>
    </location>
</feature>
<dbReference type="Proteomes" id="UP000221165">
    <property type="component" value="Unassembled WGS sequence"/>
</dbReference>
<dbReference type="VEuPathDB" id="ToxoDB:CSUI_005931"/>
<sequence>MALPSFHFESGVCWTSQEVFLSANLLKLFLFSFSYLSFYPFIIPPLSDSPLLL</sequence>
<reference evidence="2 3" key="1">
    <citation type="journal article" date="2017" name="Int. J. Parasitol.">
        <title>The genome of the protozoan parasite Cystoisospora suis and a reverse vaccinology approach to identify vaccine candidates.</title>
        <authorList>
            <person name="Palmieri N."/>
            <person name="Shrestha A."/>
            <person name="Ruttkowski B."/>
            <person name="Beck T."/>
            <person name="Vogl C."/>
            <person name="Tomley F."/>
            <person name="Blake D.P."/>
            <person name="Joachim A."/>
        </authorList>
    </citation>
    <scope>NUCLEOTIDE SEQUENCE [LARGE SCALE GENOMIC DNA]</scope>
    <source>
        <strain evidence="2 3">Wien I</strain>
    </source>
</reference>
<accession>A0A2C6KS38</accession>
<dbReference type="GeneID" id="94429308"/>
<protein>
    <submittedName>
        <fullName evidence="2">Uncharacterized protein</fullName>
    </submittedName>
</protein>